<name>A0A1U7M6U3_TISCR</name>
<sequence>MEIIKHYIVTFLVFFAIDIVWLGIVAKKLYKENLSHLMADSTNWTAAIIFYALFIGGLIFFAINPALKKDSIIYAISIGALFGFMTYATYDMTNLATLKDWPLKITIIDIIWGTTLNALTAGISFYIIKLIDK</sequence>
<proteinExistence type="predicted"/>
<dbReference type="OrthoDB" id="166547at2"/>
<feature type="transmembrane region" description="Helical" evidence="1">
    <location>
        <begin position="110"/>
        <end position="128"/>
    </location>
</feature>
<dbReference type="RefSeq" id="WP_075725270.1">
    <property type="nucleotide sequence ID" value="NZ_LTDM01000011.1"/>
</dbReference>
<evidence type="ECO:0000256" key="1">
    <source>
        <dbReference type="SAM" id="Phobius"/>
    </source>
</evidence>
<comment type="caution">
    <text evidence="2">The sequence shown here is derived from an EMBL/GenBank/DDBJ whole genome shotgun (WGS) entry which is preliminary data.</text>
</comment>
<feature type="transmembrane region" description="Helical" evidence="1">
    <location>
        <begin position="44"/>
        <end position="63"/>
    </location>
</feature>
<dbReference type="EMBL" id="LTDM01000011">
    <property type="protein sequence ID" value="OLS03043.1"/>
    <property type="molecule type" value="Genomic_DNA"/>
</dbReference>
<evidence type="ECO:0000313" key="2">
    <source>
        <dbReference type="EMBL" id="OLS03043.1"/>
    </source>
</evidence>
<reference evidence="2 3" key="1">
    <citation type="submission" date="2016-02" db="EMBL/GenBank/DDBJ databases">
        <title>Genome sequence of Tissierella creatinophila DSM 6911.</title>
        <authorList>
            <person name="Poehlein A."/>
            <person name="Daniel R."/>
        </authorList>
    </citation>
    <scope>NUCLEOTIDE SEQUENCE [LARGE SCALE GENOMIC DNA]</scope>
    <source>
        <strain evidence="2 3">DSM 6911</strain>
    </source>
</reference>
<feature type="transmembrane region" description="Helical" evidence="1">
    <location>
        <begin position="7"/>
        <end position="24"/>
    </location>
</feature>
<organism evidence="2 3">
    <name type="scientific">Tissierella creatinophila DSM 6911</name>
    <dbReference type="NCBI Taxonomy" id="1123403"/>
    <lineage>
        <taxon>Bacteria</taxon>
        <taxon>Bacillati</taxon>
        <taxon>Bacillota</taxon>
        <taxon>Tissierellia</taxon>
        <taxon>Tissierellales</taxon>
        <taxon>Tissierellaceae</taxon>
        <taxon>Tissierella</taxon>
    </lineage>
</organism>
<keyword evidence="1" id="KW-1133">Transmembrane helix</keyword>
<feature type="transmembrane region" description="Helical" evidence="1">
    <location>
        <begin position="72"/>
        <end position="90"/>
    </location>
</feature>
<evidence type="ECO:0008006" key="4">
    <source>
        <dbReference type="Google" id="ProtNLM"/>
    </source>
</evidence>
<keyword evidence="3" id="KW-1185">Reference proteome</keyword>
<keyword evidence="1" id="KW-0812">Transmembrane</keyword>
<protein>
    <recommendedName>
        <fullName evidence="4">DUF2177 domain-containing protein</fullName>
    </recommendedName>
</protein>
<evidence type="ECO:0000313" key="3">
    <source>
        <dbReference type="Proteomes" id="UP000186112"/>
    </source>
</evidence>
<dbReference type="AlphaFoldDB" id="A0A1U7M6U3"/>
<accession>A0A1U7M6U3</accession>
<dbReference type="Proteomes" id="UP000186112">
    <property type="component" value="Unassembled WGS sequence"/>
</dbReference>
<keyword evidence="1" id="KW-0472">Membrane</keyword>
<dbReference type="InterPro" id="IPR018687">
    <property type="entry name" value="DUF2177_membr"/>
</dbReference>
<dbReference type="Pfam" id="PF09945">
    <property type="entry name" value="DUF2177"/>
    <property type="match status" value="1"/>
</dbReference>
<gene>
    <name evidence="2" type="ORF">TICRE_07390</name>
</gene>